<accession>A0ABQ1SGP8</accession>
<evidence type="ECO:0000313" key="1">
    <source>
        <dbReference type="EMBL" id="GGE34115.1"/>
    </source>
</evidence>
<dbReference type="EMBL" id="BMGM01000005">
    <property type="protein sequence ID" value="GGE34115.1"/>
    <property type="molecule type" value="Genomic_DNA"/>
</dbReference>
<reference evidence="2" key="1">
    <citation type="journal article" date="2019" name="Int. J. Syst. Evol. Microbiol.">
        <title>The Global Catalogue of Microorganisms (GCM) 10K type strain sequencing project: providing services to taxonomists for standard genome sequencing and annotation.</title>
        <authorList>
            <consortium name="The Broad Institute Genomics Platform"/>
            <consortium name="The Broad Institute Genome Sequencing Center for Infectious Disease"/>
            <person name="Wu L."/>
            <person name="Ma J."/>
        </authorList>
    </citation>
    <scope>NUCLEOTIDE SEQUENCE [LARGE SCALE GENOMIC DNA]</scope>
    <source>
        <strain evidence="2">CGMCC 1.12931</strain>
    </source>
</reference>
<protein>
    <recommendedName>
        <fullName evidence="3">DUF3108 domain-containing protein</fullName>
    </recommendedName>
</protein>
<organism evidence="1 2">
    <name type="scientific">Psychroflexus planctonicus</name>
    <dbReference type="NCBI Taxonomy" id="1526575"/>
    <lineage>
        <taxon>Bacteria</taxon>
        <taxon>Pseudomonadati</taxon>
        <taxon>Bacteroidota</taxon>
        <taxon>Flavobacteriia</taxon>
        <taxon>Flavobacteriales</taxon>
        <taxon>Flavobacteriaceae</taxon>
        <taxon>Psychroflexus</taxon>
    </lineage>
</organism>
<keyword evidence="2" id="KW-1185">Reference proteome</keyword>
<dbReference type="Proteomes" id="UP000599179">
    <property type="component" value="Unassembled WGS sequence"/>
</dbReference>
<proteinExistence type="predicted"/>
<sequence>MANAQKKQAYSDGEMLKFKVKYGWFKTSEATLSVNNSTLDGIPVHHIRGYGKTTGMLDIFFKVRDNFESFVHREEALPLKFIRKTNEGGHRKDRMIEFNHRIDSAVVNDYKRSTKTTHYIKEQTQDLLSALYALRNKVDENNLQVGQEFNLNLFFDEENFGFKAKYIGEEVLETNFGKVRTLIFRPLVQAERVFKEEESVTIWVSKDQNKIPLKIEADLAVGSLTATLEEFKGLSFPFSSILRN</sequence>
<dbReference type="InterPro" id="IPR021457">
    <property type="entry name" value="DUF3108"/>
</dbReference>
<gene>
    <name evidence="1" type="ORF">GCM10010832_12820</name>
</gene>
<dbReference type="Pfam" id="PF11306">
    <property type="entry name" value="DUF3108"/>
    <property type="match status" value="1"/>
</dbReference>
<evidence type="ECO:0008006" key="3">
    <source>
        <dbReference type="Google" id="ProtNLM"/>
    </source>
</evidence>
<evidence type="ECO:0000313" key="2">
    <source>
        <dbReference type="Proteomes" id="UP000599179"/>
    </source>
</evidence>
<comment type="caution">
    <text evidence="1">The sequence shown here is derived from an EMBL/GenBank/DDBJ whole genome shotgun (WGS) entry which is preliminary data.</text>
</comment>
<name>A0ABQ1SGP8_9FLAO</name>